<keyword evidence="1 5" id="KW-0547">Nucleotide-binding</keyword>
<dbReference type="CDD" id="cd00268">
    <property type="entry name" value="DEADc"/>
    <property type="match status" value="1"/>
</dbReference>
<evidence type="ECO:0000256" key="3">
    <source>
        <dbReference type="ARBA" id="ARBA00022806"/>
    </source>
</evidence>
<organism evidence="8 9">
    <name type="scientific">Cordylochernes scorpioides</name>
    <dbReference type="NCBI Taxonomy" id="51811"/>
    <lineage>
        <taxon>Eukaryota</taxon>
        <taxon>Metazoa</taxon>
        <taxon>Ecdysozoa</taxon>
        <taxon>Arthropoda</taxon>
        <taxon>Chelicerata</taxon>
        <taxon>Arachnida</taxon>
        <taxon>Pseudoscorpiones</taxon>
        <taxon>Cheliferoidea</taxon>
        <taxon>Chernetidae</taxon>
        <taxon>Cordylochernes</taxon>
    </lineage>
</organism>
<dbReference type="InterPro" id="IPR001650">
    <property type="entry name" value="Helicase_C-like"/>
</dbReference>
<evidence type="ECO:0000259" key="6">
    <source>
        <dbReference type="PROSITE" id="PS51192"/>
    </source>
</evidence>
<dbReference type="PROSITE" id="PS00039">
    <property type="entry name" value="DEAD_ATP_HELICASE"/>
    <property type="match status" value="1"/>
</dbReference>
<evidence type="ECO:0000313" key="8">
    <source>
        <dbReference type="EMBL" id="UYV76572.1"/>
    </source>
</evidence>
<accession>A0ABY6L5Y2</accession>
<reference evidence="8 9" key="1">
    <citation type="submission" date="2022-01" db="EMBL/GenBank/DDBJ databases">
        <title>A chromosomal length assembly of Cordylochernes scorpioides.</title>
        <authorList>
            <person name="Zeh D."/>
            <person name="Zeh J."/>
        </authorList>
    </citation>
    <scope>NUCLEOTIDE SEQUENCE [LARGE SCALE GENOMIC DNA]</scope>
    <source>
        <strain evidence="8">IN4F17</strain>
        <tissue evidence="8">Whole Body</tissue>
    </source>
</reference>
<dbReference type="InterPro" id="IPR050079">
    <property type="entry name" value="DEAD_box_RNA_helicase"/>
</dbReference>
<dbReference type="PROSITE" id="PS51192">
    <property type="entry name" value="HELICASE_ATP_BIND_1"/>
    <property type="match status" value="1"/>
</dbReference>
<dbReference type="EMBL" id="CP092876">
    <property type="protein sequence ID" value="UYV76572.1"/>
    <property type="molecule type" value="Genomic_DNA"/>
</dbReference>
<dbReference type="Pfam" id="PF00270">
    <property type="entry name" value="DEAD"/>
    <property type="match status" value="1"/>
</dbReference>
<evidence type="ECO:0000256" key="4">
    <source>
        <dbReference type="ARBA" id="ARBA00022840"/>
    </source>
</evidence>
<protein>
    <submittedName>
        <fullName evidence="8">DDX47</fullName>
    </submittedName>
</protein>
<evidence type="ECO:0000256" key="5">
    <source>
        <dbReference type="RuleBase" id="RU000492"/>
    </source>
</evidence>
<dbReference type="SMART" id="SM00490">
    <property type="entry name" value="HELICc"/>
    <property type="match status" value="1"/>
</dbReference>
<evidence type="ECO:0000256" key="1">
    <source>
        <dbReference type="ARBA" id="ARBA00022741"/>
    </source>
</evidence>
<dbReference type="Pfam" id="PF00271">
    <property type="entry name" value="Helicase_C"/>
    <property type="match status" value="1"/>
</dbReference>
<evidence type="ECO:0000256" key="2">
    <source>
        <dbReference type="ARBA" id="ARBA00022801"/>
    </source>
</evidence>
<evidence type="ECO:0000313" key="9">
    <source>
        <dbReference type="Proteomes" id="UP001235939"/>
    </source>
</evidence>
<keyword evidence="3 5" id="KW-0347">Helicase</keyword>
<keyword evidence="2 5" id="KW-0378">Hydrolase</keyword>
<comment type="similarity">
    <text evidence="5">Belongs to the DEAD box helicase family.</text>
</comment>
<dbReference type="InterPro" id="IPR014001">
    <property type="entry name" value="Helicase_ATP-bd"/>
</dbReference>
<dbReference type="Proteomes" id="UP001235939">
    <property type="component" value="Chromosome 14"/>
</dbReference>
<keyword evidence="9" id="KW-1185">Reference proteome</keyword>
<dbReference type="InterPro" id="IPR011545">
    <property type="entry name" value="DEAD/DEAH_box_helicase_dom"/>
</dbReference>
<dbReference type="InterPro" id="IPR000629">
    <property type="entry name" value="RNA-helicase_DEAD-box_CS"/>
</dbReference>
<gene>
    <name evidence="8" type="ORF">LAZ67_14001218</name>
</gene>
<dbReference type="PROSITE" id="PS51194">
    <property type="entry name" value="HELICASE_CTER"/>
    <property type="match status" value="1"/>
</dbReference>
<dbReference type="SMART" id="SM00487">
    <property type="entry name" value="DEXDc"/>
    <property type="match status" value="1"/>
</dbReference>
<evidence type="ECO:0000259" key="7">
    <source>
        <dbReference type="PROSITE" id="PS51194"/>
    </source>
</evidence>
<name>A0ABY6L5Y2_9ARAC</name>
<dbReference type="InterPro" id="IPR027417">
    <property type="entry name" value="P-loop_NTPase"/>
</dbReference>
<dbReference type="Gene3D" id="3.40.50.300">
    <property type="entry name" value="P-loop containing nucleotide triphosphate hydrolases"/>
    <property type="match status" value="2"/>
</dbReference>
<sequence length="423" mass="48080">MDCSFLEAVYVPGQDVIVTSEPGSGKTGAFIFPIMMYIQRKDRLHYALVLEPTRELAVQVTDQFKRLGHYLGLKVVSLTGGDSLERQAQVLNKLRPHVIVGGVWMNAATFELNTSHLTPMCVATPGRLLHHLTETKNFSMEFLKLLLAVSQVLDEADRILKNSQSKDKLEKILNLLPKERQTLLFSATMPEGLKGMEKLSLRDPVDIRADRLLSPRLEHFFVYGQVVHREYYLAALLEGHFFTQRVLVFCNTWYDTVRLHNLLGTLGFKPLMLHSKMTQAERNKNLNQFKKISHSHLVATDVASRGMDLPEVAAVINFDLPKKEEEYTHRVGRTARAGKTGTAISFVTKENKGYFLHMEKSTLKDQQMKPFKLIMSAKDALKVYKDKVDQAKDLANFVSGTPSHLSPKYEPIGLKYHKILWSQ</sequence>
<dbReference type="SUPFAM" id="SSF52540">
    <property type="entry name" value="P-loop containing nucleoside triphosphate hydrolases"/>
    <property type="match status" value="1"/>
</dbReference>
<dbReference type="CDD" id="cd18787">
    <property type="entry name" value="SF2_C_DEAD"/>
    <property type="match status" value="1"/>
</dbReference>
<dbReference type="InterPro" id="IPR044742">
    <property type="entry name" value="DEAD/DEAH_RhlB"/>
</dbReference>
<dbReference type="PANTHER" id="PTHR47959">
    <property type="entry name" value="ATP-DEPENDENT RNA HELICASE RHLE-RELATED"/>
    <property type="match status" value="1"/>
</dbReference>
<proteinExistence type="inferred from homology"/>
<dbReference type="PANTHER" id="PTHR47959:SF24">
    <property type="entry name" value="ATP-DEPENDENT RNA HELICASE"/>
    <property type="match status" value="1"/>
</dbReference>
<feature type="domain" description="Helicase ATP-binding" evidence="6">
    <location>
        <begin position="7"/>
        <end position="207"/>
    </location>
</feature>
<keyword evidence="4 5" id="KW-0067">ATP-binding</keyword>
<feature type="domain" description="Helicase C-terminal" evidence="7">
    <location>
        <begin position="235"/>
        <end position="379"/>
    </location>
</feature>